<reference evidence="2" key="1">
    <citation type="submission" date="2020-02" db="EMBL/GenBank/DDBJ databases">
        <authorList>
            <person name="Meier V. D."/>
        </authorList>
    </citation>
    <scope>NUCLEOTIDE SEQUENCE</scope>
    <source>
        <strain evidence="2">AVDCRST_MAG64</strain>
    </source>
</reference>
<feature type="compositionally biased region" description="Basic residues" evidence="1">
    <location>
        <begin position="155"/>
        <end position="165"/>
    </location>
</feature>
<name>A0A6J4Q7S3_9BACT</name>
<feature type="compositionally biased region" description="Basic and acidic residues" evidence="1">
    <location>
        <begin position="166"/>
        <end position="177"/>
    </location>
</feature>
<evidence type="ECO:0000256" key="1">
    <source>
        <dbReference type="SAM" id="MobiDB-lite"/>
    </source>
</evidence>
<sequence>GGEEAVRPRAGPVVQRDGGPPAGAGVGRRVPLRVVPQGGRAGRGGLRRGHPPAAVDEAEDHRADQGRQAGRARPALVGRHPPAGRARAGGVRVAPAAAVRQLGPGPDRRRARRRRREPVPQVGPGEHPVRPQGPAPRARAAEQRGDPAGRPGAARGRRPALRVVRRGAEGRPDRPEQGPRAAAVGQVRGDQVAQGGQAGREEAERLGRPQGRAGPVRGGRPAIRQLHVRPDRGGNQVCSDV</sequence>
<feature type="compositionally biased region" description="Low complexity" evidence="1">
    <location>
        <begin position="208"/>
        <end position="224"/>
    </location>
</feature>
<feature type="region of interest" description="Disordered" evidence="1">
    <location>
        <begin position="1"/>
        <end position="241"/>
    </location>
</feature>
<feature type="compositionally biased region" description="Low complexity" evidence="1">
    <location>
        <begin position="66"/>
        <end position="100"/>
    </location>
</feature>
<evidence type="ECO:0000313" key="2">
    <source>
        <dbReference type="EMBL" id="CAA9430340.1"/>
    </source>
</evidence>
<gene>
    <name evidence="2" type="ORF">AVDCRST_MAG64-3441</name>
</gene>
<feature type="non-terminal residue" evidence="2">
    <location>
        <position position="241"/>
    </location>
</feature>
<protein>
    <submittedName>
        <fullName evidence="2">Uncharacterized protein</fullName>
    </submittedName>
</protein>
<feature type="non-terminal residue" evidence="2">
    <location>
        <position position="1"/>
    </location>
</feature>
<dbReference type="EMBL" id="CADCUQ010000790">
    <property type="protein sequence ID" value="CAA9430340.1"/>
    <property type="molecule type" value="Genomic_DNA"/>
</dbReference>
<proteinExistence type="predicted"/>
<accession>A0A6J4Q7S3</accession>
<organism evidence="2">
    <name type="scientific">uncultured Phycisphaerae bacterium</name>
    <dbReference type="NCBI Taxonomy" id="904963"/>
    <lineage>
        <taxon>Bacteria</taxon>
        <taxon>Pseudomonadati</taxon>
        <taxon>Planctomycetota</taxon>
        <taxon>Phycisphaerae</taxon>
        <taxon>environmental samples</taxon>
    </lineage>
</organism>
<dbReference type="AlphaFoldDB" id="A0A6J4Q7S3"/>
<feature type="compositionally biased region" description="Low complexity" evidence="1">
    <location>
        <begin position="27"/>
        <end position="38"/>
    </location>
</feature>